<comment type="cofactor">
    <cofactor evidence="1">
        <name>pyridoxal 5'-phosphate</name>
        <dbReference type="ChEBI" id="CHEBI:597326"/>
    </cofactor>
</comment>
<dbReference type="EMBL" id="FPHI01000032">
    <property type="protein sequence ID" value="SFV67733.1"/>
    <property type="molecule type" value="Genomic_DNA"/>
</dbReference>
<evidence type="ECO:0000313" key="4">
    <source>
        <dbReference type="EMBL" id="SFV67733.1"/>
    </source>
</evidence>
<dbReference type="InterPro" id="IPR036052">
    <property type="entry name" value="TrpB-like_PALP_sf"/>
</dbReference>
<dbReference type="Gene3D" id="3.40.50.1100">
    <property type="match status" value="2"/>
</dbReference>
<comment type="similarity">
    <text evidence="2">Belongs to the ACC deaminase/D-cysteine desulfhydrase family.</text>
</comment>
<protein>
    <submittedName>
        <fullName evidence="4">Pyridoxal phosphate-dependent deaminase, putative</fullName>
    </submittedName>
</protein>
<sequence length="302" mass="35499">MAINRKTITNSPIELKKFRGREIYIKRDDLLDPEFSGNKARKFYYFLVNDFPKIKKVVGYGSNQSNAMFSLSVLAKKKRWKFEYYTDHISSYLKENPVGNYKNALANKMRLIVGEGEPKREDIEDKQTLFVDEGGRQMEARFGIRMLAQEIKLWQQANSINRLNIFLPSGTGTTALFLQKSLLEIDSRFQTKVYTVPCVGDIDYLRLQFSMLEESTLKYPSIVQPSKKYHFGKLYRESYKIWLELRDDMGIEFDMLYDPVGWLTLMENPKIFKESTLYIHQGGHLGNESMLMRYRRKYGEDI</sequence>
<keyword evidence="3" id="KW-0663">Pyridoxal phosphate</keyword>
<name>A0A1W1CPU8_9ZZZZ</name>
<evidence type="ECO:0000256" key="2">
    <source>
        <dbReference type="ARBA" id="ARBA00008639"/>
    </source>
</evidence>
<dbReference type="GO" id="GO:0019148">
    <property type="term" value="F:D-cysteine desulfhydrase activity"/>
    <property type="evidence" value="ECO:0007669"/>
    <property type="project" value="TreeGrafter"/>
</dbReference>
<proteinExistence type="inferred from homology"/>
<reference evidence="4" key="1">
    <citation type="submission" date="2016-10" db="EMBL/GenBank/DDBJ databases">
        <authorList>
            <person name="de Groot N.N."/>
        </authorList>
    </citation>
    <scope>NUCLEOTIDE SEQUENCE</scope>
</reference>
<accession>A0A1W1CPU8</accession>
<evidence type="ECO:0000256" key="3">
    <source>
        <dbReference type="ARBA" id="ARBA00022898"/>
    </source>
</evidence>
<dbReference type="PANTHER" id="PTHR43780">
    <property type="entry name" value="1-AMINOCYCLOPROPANE-1-CARBOXYLATE DEAMINASE-RELATED"/>
    <property type="match status" value="1"/>
</dbReference>
<organism evidence="4">
    <name type="scientific">hydrothermal vent metagenome</name>
    <dbReference type="NCBI Taxonomy" id="652676"/>
    <lineage>
        <taxon>unclassified sequences</taxon>
        <taxon>metagenomes</taxon>
        <taxon>ecological metagenomes</taxon>
    </lineage>
</organism>
<dbReference type="InterPro" id="IPR027278">
    <property type="entry name" value="ACCD_DCysDesulf"/>
</dbReference>
<gene>
    <name evidence="4" type="ORF">MNB_SV-3-815</name>
</gene>
<dbReference type="SUPFAM" id="SSF53686">
    <property type="entry name" value="Tryptophan synthase beta subunit-like PLP-dependent enzymes"/>
    <property type="match status" value="1"/>
</dbReference>
<dbReference type="PIRSF" id="PIRSF006278">
    <property type="entry name" value="ACCD_DCysDesulf"/>
    <property type="match status" value="1"/>
</dbReference>
<dbReference type="AlphaFoldDB" id="A0A1W1CPU8"/>
<dbReference type="PANTHER" id="PTHR43780:SF2">
    <property type="entry name" value="1-AMINOCYCLOPROPANE-1-CARBOXYLATE DEAMINASE-RELATED"/>
    <property type="match status" value="1"/>
</dbReference>
<evidence type="ECO:0000256" key="1">
    <source>
        <dbReference type="ARBA" id="ARBA00001933"/>
    </source>
</evidence>